<reference evidence="1 2" key="1">
    <citation type="journal article" date="2019" name="Sci. Rep.">
        <title>Orb-weaving spider Araneus ventricosus genome elucidates the spidroin gene catalogue.</title>
        <authorList>
            <person name="Kono N."/>
            <person name="Nakamura H."/>
            <person name="Ohtoshi R."/>
            <person name="Moran D.A.P."/>
            <person name="Shinohara A."/>
            <person name="Yoshida Y."/>
            <person name="Fujiwara M."/>
            <person name="Mori M."/>
            <person name="Tomita M."/>
            <person name="Arakawa K."/>
        </authorList>
    </citation>
    <scope>NUCLEOTIDE SEQUENCE [LARGE SCALE GENOMIC DNA]</scope>
</reference>
<keyword evidence="2" id="KW-1185">Reference proteome</keyword>
<evidence type="ECO:0000313" key="2">
    <source>
        <dbReference type="Proteomes" id="UP000499080"/>
    </source>
</evidence>
<comment type="caution">
    <text evidence="1">The sequence shown here is derived from an EMBL/GenBank/DDBJ whole genome shotgun (WGS) entry which is preliminary data.</text>
</comment>
<gene>
    <name evidence="1" type="ORF">AVEN_16912_1</name>
</gene>
<protein>
    <submittedName>
        <fullName evidence="1">Uncharacterized protein</fullName>
    </submittedName>
</protein>
<name>A0A4Y2J913_ARAVE</name>
<dbReference type="Proteomes" id="UP000499080">
    <property type="component" value="Unassembled WGS sequence"/>
</dbReference>
<organism evidence="1 2">
    <name type="scientific">Araneus ventricosus</name>
    <name type="common">Orbweaver spider</name>
    <name type="synonym">Epeira ventricosa</name>
    <dbReference type="NCBI Taxonomy" id="182803"/>
    <lineage>
        <taxon>Eukaryota</taxon>
        <taxon>Metazoa</taxon>
        <taxon>Ecdysozoa</taxon>
        <taxon>Arthropoda</taxon>
        <taxon>Chelicerata</taxon>
        <taxon>Arachnida</taxon>
        <taxon>Araneae</taxon>
        <taxon>Araneomorphae</taxon>
        <taxon>Entelegynae</taxon>
        <taxon>Araneoidea</taxon>
        <taxon>Araneidae</taxon>
        <taxon>Araneus</taxon>
    </lineage>
</organism>
<dbReference type="EMBL" id="BGPR01003323">
    <property type="protein sequence ID" value="GBM86567.1"/>
    <property type="molecule type" value="Genomic_DNA"/>
</dbReference>
<sequence>MSRSTFQSSELNICGDILSKEPRDRILPSIIYLKMATVLEQGLPQIPFHSLTPKPAVTDRETSIQVGRISEACFAKTHSKLALQGGMALAVKANLWQITFASKGVDSASLVCHSFTSGFTHQICHDKIISSKNQTCCKSACYLGYNNL</sequence>
<accession>A0A4Y2J913</accession>
<proteinExistence type="predicted"/>
<dbReference type="AlphaFoldDB" id="A0A4Y2J913"/>
<evidence type="ECO:0000313" key="1">
    <source>
        <dbReference type="EMBL" id="GBM86567.1"/>
    </source>
</evidence>